<dbReference type="InterPro" id="IPR006462">
    <property type="entry name" value="MS5"/>
</dbReference>
<keyword evidence="2" id="KW-1185">Reference proteome</keyword>
<dbReference type="EMBL" id="KB870809">
    <property type="protein sequence ID" value="EOA24682.1"/>
    <property type="molecule type" value="Genomic_DNA"/>
</dbReference>
<reference evidence="2" key="1">
    <citation type="journal article" date="2013" name="Nat. Genet.">
        <title>The Capsella rubella genome and the genomic consequences of rapid mating system evolution.</title>
        <authorList>
            <person name="Slotte T."/>
            <person name="Hazzouri K.M."/>
            <person name="Agren J.A."/>
            <person name="Koenig D."/>
            <person name="Maumus F."/>
            <person name="Guo Y.L."/>
            <person name="Steige K."/>
            <person name="Platts A.E."/>
            <person name="Escobar J.S."/>
            <person name="Newman L.K."/>
            <person name="Wang W."/>
            <person name="Mandakova T."/>
            <person name="Vello E."/>
            <person name="Smith L.M."/>
            <person name="Henz S.R."/>
            <person name="Steffen J."/>
            <person name="Takuno S."/>
            <person name="Brandvain Y."/>
            <person name="Coop G."/>
            <person name="Andolfatto P."/>
            <person name="Hu T.T."/>
            <person name="Blanchette M."/>
            <person name="Clark R.M."/>
            <person name="Quesneville H."/>
            <person name="Nordborg M."/>
            <person name="Gaut B.S."/>
            <person name="Lysak M.A."/>
            <person name="Jenkins J."/>
            <person name="Grimwood J."/>
            <person name="Chapman J."/>
            <person name="Prochnik S."/>
            <person name="Shu S."/>
            <person name="Rokhsar D."/>
            <person name="Schmutz J."/>
            <person name="Weigel D."/>
            <person name="Wright S.I."/>
        </authorList>
    </citation>
    <scope>NUCLEOTIDE SEQUENCE [LARGE SCALE GENOMIC DNA]</scope>
    <source>
        <strain evidence="2">cv. Monte Gargano</strain>
    </source>
</reference>
<gene>
    <name evidence="1" type="ORF">CARUB_v10017954mg</name>
</gene>
<proteinExistence type="predicted"/>
<accession>R0FQ52</accession>
<dbReference type="Pfam" id="PF04776">
    <property type="entry name" value="protein_MS5"/>
    <property type="match status" value="1"/>
</dbReference>
<dbReference type="PANTHER" id="PTHR31260">
    <property type="entry name" value="CYSTATIN/MONELLIN SUPERFAMILY PROTEIN"/>
    <property type="match status" value="1"/>
</dbReference>
<evidence type="ECO:0000313" key="1">
    <source>
        <dbReference type="EMBL" id="EOA24682.1"/>
    </source>
</evidence>
<sequence>MYHTRKELAKYGMFDARTSMVMRRENCHDGYCCGLVRLYACMGLHRYNLLQGTNFELDYVRRYNMTLASPAATFYITLGATDPYSHKYLTFQTAVKEESCGVFVLTSYIARPRGTDCKVLEREFFRIGSFPECPNENPFGNRNRFYLVDESELQFNDWIRLYLELSVTKSDRSSKDHDLSNLKTVEVAIETTEPPSELSLTAKNATVYIRYTYFCEARCGKNFDHIAIVRRTFIEPIQ</sequence>
<organism evidence="1 2">
    <name type="scientific">Capsella rubella</name>
    <dbReference type="NCBI Taxonomy" id="81985"/>
    <lineage>
        <taxon>Eukaryota</taxon>
        <taxon>Viridiplantae</taxon>
        <taxon>Streptophyta</taxon>
        <taxon>Embryophyta</taxon>
        <taxon>Tracheophyta</taxon>
        <taxon>Spermatophyta</taxon>
        <taxon>Magnoliopsida</taxon>
        <taxon>eudicotyledons</taxon>
        <taxon>Gunneridae</taxon>
        <taxon>Pentapetalae</taxon>
        <taxon>rosids</taxon>
        <taxon>malvids</taxon>
        <taxon>Brassicales</taxon>
        <taxon>Brassicaceae</taxon>
        <taxon>Camelineae</taxon>
        <taxon>Capsella</taxon>
    </lineage>
</organism>
<evidence type="ECO:0000313" key="2">
    <source>
        <dbReference type="Proteomes" id="UP000029121"/>
    </source>
</evidence>
<name>R0FQ52_9BRAS</name>
<protein>
    <submittedName>
        <fullName evidence="1">Uncharacterized protein</fullName>
    </submittedName>
</protein>
<dbReference type="AlphaFoldDB" id="R0FQ52"/>
<dbReference type="Proteomes" id="UP000029121">
    <property type="component" value="Unassembled WGS sequence"/>
</dbReference>
<dbReference type="NCBIfam" id="TIGR01572">
    <property type="entry name" value="A_thl_para_3677"/>
    <property type="match status" value="1"/>
</dbReference>
<dbReference type="PANTHER" id="PTHR31260:SF39">
    <property type="entry name" value="BNAA09G28770D PROTEIN"/>
    <property type="match status" value="1"/>
</dbReference>